<keyword evidence="3" id="KW-1185">Reference proteome</keyword>
<protein>
    <submittedName>
        <fullName evidence="2">Uncharacterized protein</fullName>
    </submittedName>
</protein>
<feature type="region of interest" description="Disordered" evidence="1">
    <location>
        <begin position="467"/>
        <end position="526"/>
    </location>
</feature>
<evidence type="ECO:0000256" key="1">
    <source>
        <dbReference type="SAM" id="MobiDB-lite"/>
    </source>
</evidence>
<organism evidence="2 3">
    <name type="scientific">Sphagnurus paluster</name>
    <dbReference type="NCBI Taxonomy" id="117069"/>
    <lineage>
        <taxon>Eukaryota</taxon>
        <taxon>Fungi</taxon>
        <taxon>Dikarya</taxon>
        <taxon>Basidiomycota</taxon>
        <taxon>Agaricomycotina</taxon>
        <taxon>Agaricomycetes</taxon>
        <taxon>Agaricomycetidae</taxon>
        <taxon>Agaricales</taxon>
        <taxon>Tricholomatineae</taxon>
        <taxon>Lyophyllaceae</taxon>
        <taxon>Sphagnurus</taxon>
    </lineage>
</organism>
<sequence>MKKIDAGVANAFTEQKADNSLQSPNSSFPLSESQIPDTFDPSFDATEISDFFAIPGSESLYIADEDKEGSLPVEASIDPASPGSSLNPVVARIVEAPQNDRPNEQVPLATNIELENLSMAEQFSRVESTISDILSSPIPTHFGMMDSIRGTISTDDVQNNVPSVPSMTHKQEMKNSESFNSVELTAGTEGPRSSTPRLPEEIYLVVTTYADATNLAMQYPELAEEILTLPLPTPPKPVSEACLIGPQRHYLRNRTCQRLKAGMALVRLASPDSAIVVKPKMAITRAHLLRILTLTSLVHPMYLGAVALAQDPKKETETASETAFNETSAGSSQTTGEWGFSSAQYMSAWVASSGRSDDDADHEMLATPSPVRLGWHTSPTIFNREPQESMSRVHKQQVANPNTTARKHLCGSDRGDRRKSLSTSSERSFEEPAETSAALPPFIRTIRQVEIPGENLEERFHRLGSSFPSGHEINAGDEEATPVLRSGQSPCREIQPRTNNSPYQGSPKIFTDTQTPRMSSFSNSKSRMSPSFVSLASQENHPLGNSDSEWLPPQHTIEDWLNSAPASRPIQQGTLPLATKTLRIVNASQANEFLSKSTSDRQVHIQNPFGIGPQVQDAAVNWFGNPVFTPSDPSRPGAGLEKGANDVVDARPQQRRSARQSLPPQSELFSQHLAKGYVNAATIDE</sequence>
<comment type="caution">
    <text evidence="2">The sequence shown here is derived from an EMBL/GenBank/DDBJ whole genome shotgun (WGS) entry which is preliminary data.</text>
</comment>
<feature type="compositionally biased region" description="Basic and acidic residues" evidence="1">
    <location>
        <begin position="410"/>
        <end position="419"/>
    </location>
</feature>
<feature type="region of interest" description="Disordered" evidence="1">
    <location>
        <begin position="356"/>
        <end position="441"/>
    </location>
</feature>
<reference evidence="2" key="1">
    <citation type="submission" date="2021-02" db="EMBL/GenBank/DDBJ databases">
        <authorList>
            <person name="Nieuwenhuis M."/>
            <person name="Van De Peppel L.J.J."/>
        </authorList>
    </citation>
    <scope>NUCLEOTIDE SEQUENCE</scope>
    <source>
        <strain evidence="2">D49</strain>
    </source>
</reference>
<reference evidence="2" key="2">
    <citation type="submission" date="2021-10" db="EMBL/GenBank/DDBJ databases">
        <title>Phylogenomics reveals ancestral predisposition of the termite-cultivated fungus Termitomyces towards a domesticated lifestyle.</title>
        <authorList>
            <person name="Auxier B."/>
            <person name="Grum-Grzhimaylo A."/>
            <person name="Cardenas M.E."/>
            <person name="Lodge J.D."/>
            <person name="Laessoe T."/>
            <person name="Pedersen O."/>
            <person name="Smith M.E."/>
            <person name="Kuyper T.W."/>
            <person name="Franco-Molano E.A."/>
            <person name="Baroni T.J."/>
            <person name="Aanen D.K."/>
        </authorList>
    </citation>
    <scope>NUCLEOTIDE SEQUENCE</scope>
    <source>
        <strain evidence="2">D49</strain>
    </source>
</reference>
<proteinExistence type="predicted"/>
<feature type="compositionally biased region" description="Polar residues" evidence="1">
    <location>
        <begin position="18"/>
        <end position="36"/>
    </location>
</feature>
<dbReference type="EMBL" id="JABCKI010000004">
    <property type="protein sequence ID" value="KAG5654611.1"/>
    <property type="molecule type" value="Genomic_DNA"/>
</dbReference>
<evidence type="ECO:0000313" key="3">
    <source>
        <dbReference type="Proteomes" id="UP000717328"/>
    </source>
</evidence>
<feature type="region of interest" description="Disordered" evidence="1">
    <location>
        <begin position="627"/>
        <end position="669"/>
    </location>
</feature>
<feature type="region of interest" description="Disordered" evidence="1">
    <location>
        <begin position="1"/>
        <end position="42"/>
    </location>
</feature>
<feature type="region of interest" description="Disordered" evidence="1">
    <location>
        <begin position="317"/>
        <end position="336"/>
    </location>
</feature>
<gene>
    <name evidence="2" type="ORF">H0H81_011586</name>
</gene>
<feature type="compositionally biased region" description="Low complexity" evidence="1">
    <location>
        <begin position="516"/>
        <end position="526"/>
    </location>
</feature>
<name>A0A9P7KJ42_9AGAR</name>
<dbReference type="AlphaFoldDB" id="A0A9P7KJ42"/>
<evidence type="ECO:0000313" key="2">
    <source>
        <dbReference type="EMBL" id="KAG5654611.1"/>
    </source>
</evidence>
<feature type="compositionally biased region" description="Polar residues" evidence="1">
    <location>
        <begin position="319"/>
        <end position="336"/>
    </location>
</feature>
<accession>A0A9P7KJ42</accession>
<dbReference type="OrthoDB" id="3070263at2759"/>
<feature type="region of interest" description="Disordered" evidence="1">
    <location>
        <begin position="165"/>
        <end position="196"/>
    </location>
</feature>
<dbReference type="Proteomes" id="UP000717328">
    <property type="component" value="Unassembled WGS sequence"/>
</dbReference>